<feature type="compositionally biased region" description="Polar residues" evidence="1">
    <location>
        <begin position="1"/>
        <end position="13"/>
    </location>
</feature>
<reference evidence="2" key="1">
    <citation type="submission" date="2013-07" db="EMBL/GenBank/DDBJ databases">
        <title>The Genome Sequence of Cryptococcus pinus CBS10737.</title>
        <authorList>
            <consortium name="The Broad Institute Genome Sequencing Platform"/>
            <person name="Cuomo C."/>
            <person name="Litvintseva A."/>
            <person name="Chen Y."/>
            <person name="Heitman J."/>
            <person name="Sun S."/>
            <person name="Springer D."/>
            <person name="Dromer F."/>
            <person name="Young S.K."/>
            <person name="Zeng Q."/>
            <person name="Gargeya S."/>
            <person name="Fitzgerald M."/>
            <person name="Abouelleil A."/>
            <person name="Alvarado L."/>
            <person name="Berlin A.M."/>
            <person name="Chapman S.B."/>
            <person name="Dewar J."/>
            <person name="Goldberg J."/>
            <person name="Griggs A."/>
            <person name="Gujja S."/>
            <person name="Hansen M."/>
            <person name="Howarth C."/>
            <person name="Imamovic A."/>
            <person name="Larimer J."/>
            <person name="McCowan C."/>
            <person name="Murphy C."/>
            <person name="Pearson M."/>
            <person name="Priest M."/>
            <person name="Roberts A."/>
            <person name="Saif S."/>
            <person name="Shea T."/>
            <person name="Sykes S."/>
            <person name="Wortman J."/>
            <person name="Nusbaum C."/>
            <person name="Birren B."/>
        </authorList>
    </citation>
    <scope>NUCLEOTIDE SEQUENCE [LARGE SCALE GENOMIC DNA]</scope>
    <source>
        <strain evidence="2">CBS 10737</strain>
    </source>
</reference>
<evidence type="ECO:0000313" key="2">
    <source>
        <dbReference type="EMBL" id="OCF47475.1"/>
    </source>
</evidence>
<reference evidence="2" key="3">
    <citation type="submission" date="2016-07" db="EMBL/GenBank/DDBJ databases">
        <title>Evolution of pathogenesis and genome organization in the Tremellales.</title>
        <authorList>
            <person name="Cuomo C."/>
            <person name="Litvintseva A."/>
            <person name="Heitman J."/>
            <person name="Chen Y."/>
            <person name="Sun S."/>
            <person name="Springer D."/>
            <person name="Dromer F."/>
            <person name="Young S."/>
            <person name="Zeng Q."/>
            <person name="Chapman S."/>
            <person name="Gujja S."/>
            <person name="Saif S."/>
            <person name="Birren B."/>
        </authorList>
    </citation>
    <scope>NUCLEOTIDE SEQUENCE</scope>
    <source>
        <strain evidence="2">CBS 10737</strain>
    </source>
</reference>
<feature type="compositionally biased region" description="Low complexity" evidence="1">
    <location>
        <begin position="21"/>
        <end position="36"/>
    </location>
</feature>
<sequence>MGKLSTTPETSSCFPLPATPRPSHSSTSTRTPHSSPFESSSNTPRRSLPTIPQRTSGLTFHSPSSSTTYVDDDVEESTEELPAYLAEPDIGEVVMIDPSGGNGSVAQREDDQLSVPALTQQSVSNFDIRASERSTQPSESVEQGTRDQEHAGESRVGGVQRFGRWREWAEKRAVERTHSDPDRQERRNAQRQLPQPPEPPSYEANLSPLNHVSSSQSRRYFPAGAHPTLLCDSSLLRLDYGSSIESQSSHPINCVYPLNESLVLLGTSHGLKVLNMDDKDKSCRNIWVGLPVWEIHALSHQSSGKRYLILLVGGIEESTKDLNPKPKKNSGTQVRIYNSKSLISLAKYSSIQVDTYIGIDLSQAKSAKGKKKSKQIEWIMIDRSSSISSNTSQPQNVHKNIEELAKSWSEDYTCLSSNDNSQGDNLLIQTYISPLRIFVAIGKSNNITIHGAFPNSIDEEIRFSVSRQFYLPAQPIYISFLQLPFTPNSSLPSSDSQRHLIDDETSSLFSYDDSASTCTRVIGIGENLTTSPRIDGQCSLCSENHSTHSLGLYISFGSKACLIRIKDSTVLDFKLKQSSNNRSDWSKFETLKLKDGIEIYVITRGKETFLFSAPFQIPSQSNIPLHTILWPESPSSISAITENSSEKINQEENESESDIINIRLISTSFTGNLHV</sequence>
<dbReference type="Proteomes" id="UP000094020">
    <property type="component" value="Chromosome 2"/>
</dbReference>
<feature type="region of interest" description="Disordered" evidence="1">
    <location>
        <begin position="173"/>
        <end position="217"/>
    </location>
</feature>
<evidence type="ECO:0000313" key="3">
    <source>
        <dbReference type="EMBL" id="WWC67742.1"/>
    </source>
</evidence>
<organism evidence="2">
    <name type="scientific">Kwoniella pini CBS 10737</name>
    <dbReference type="NCBI Taxonomy" id="1296096"/>
    <lineage>
        <taxon>Eukaryota</taxon>
        <taxon>Fungi</taxon>
        <taxon>Dikarya</taxon>
        <taxon>Basidiomycota</taxon>
        <taxon>Agaricomycotina</taxon>
        <taxon>Tremellomycetes</taxon>
        <taxon>Tremellales</taxon>
        <taxon>Cryptococcaceae</taxon>
        <taxon>Kwoniella</taxon>
    </lineage>
</organism>
<dbReference type="EMBL" id="CP144520">
    <property type="protein sequence ID" value="WWC67742.1"/>
    <property type="molecule type" value="Genomic_DNA"/>
</dbReference>
<dbReference type="EMBL" id="KV700116">
    <property type="protein sequence ID" value="OCF47475.1"/>
    <property type="molecule type" value="Genomic_DNA"/>
</dbReference>
<reference evidence="3" key="2">
    <citation type="submission" date="2013-07" db="EMBL/GenBank/DDBJ databases">
        <authorList>
            <consortium name="The Broad Institute Genome Sequencing Platform"/>
            <person name="Cuomo C."/>
            <person name="Litvintseva A."/>
            <person name="Chen Y."/>
            <person name="Heitman J."/>
            <person name="Sun S."/>
            <person name="Springer D."/>
            <person name="Dromer F."/>
            <person name="Young S.K."/>
            <person name="Zeng Q."/>
            <person name="Gargeya S."/>
            <person name="Fitzgerald M."/>
            <person name="Abouelleil A."/>
            <person name="Alvarado L."/>
            <person name="Berlin A.M."/>
            <person name="Chapman S.B."/>
            <person name="Dewar J."/>
            <person name="Goldberg J."/>
            <person name="Griggs A."/>
            <person name="Gujja S."/>
            <person name="Hansen M."/>
            <person name="Howarth C."/>
            <person name="Imamovic A."/>
            <person name="Larimer J."/>
            <person name="McCowan C."/>
            <person name="Murphy C."/>
            <person name="Pearson M."/>
            <person name="Priest M."/>
            <person name="Roberts A."/>
            <person name="Saif S."/>
            <person name="Shea T."/>
            <person name="Sykes S."/>
            <person name="Wortman J."/>
            <person name="Nusbaum C."/>
            <person name="Birren B."/>
        </authorList>
    </citation>
    <scope>NUCLEOTIDE SEQUENCE</scope>
    <source>
        <strain evidence="3">CBS 10737</strain>
    </source>
</reference>
<dbReference type="STRING" id="1296096.A0A1B9HW24"/>
<feature type="region of interest" description="Disordered" evidence="1">
    <location>
        <begin position="1"/>
        <end position="158"/>
    </location>
</feature>
<protein>
    <submittedName>
        <fullName evidence="2">Uncharacterized protein</fullName>
    </submittedName>
</protein>
<evidence type="ECO:0000256" key="1">
    <source>
        <dbReference type="SAM" id="MobiDB-lite"/>
    </source>
</evidence>
<proteinExistence type="predicted"/>
<feature type="compositionally biased region" description="Basic and acidic residues" evidence="1">
    <location>
        <begin position="173"/>
        <end position="188"/>
    </location>
</feature>
<dbReference type="OrthoDB" id="2590590at2759"/>
<feature type="compositionally biased region" description="Polar residues" evidence="1">
    <location>
        <begin position="207"/>
        <end position="217"/>
    </location>
</feature>
<feature type="compositionally biased region" description="Polar residues" evidence="1">
    <location>
        <begin position="37"/>
        <end position="69"/>
    </location>
</feature>
<feature type="compositionally biased region" description="Polar residues" evidence="1">
    <location>
        <begin position="133"/>
        <end position="143"/>
    </location>
</feature>
<keyword evidence="4" id="KW-1185">Reference proteome</keyword>
<feature type="compositionally biased region" description="Acidic residues" evidence="1">
    <location>
        <begin position="70"/>
        <end position="79"/>
    </location>
</feature>
<name>A0A1B9HW24_9TREE</name>
<accession>A0A1B9HW24</accession>
<dbReference type="AlphaFoldDB" id="A0A1B9HW24"/>
<dbReference type="RefSeq" id="XP_019008694.1">
    <property type="nucleotide sequence ID" value="XM_019158081.1"/>
</dbReference>
<evidence type="ECO:0000313" key="4">
    <source>
        <dbReference type="Proteomes" id="UP000094020"/>
    </source>
</evidence>
<reference evidence="3" key="4">
    <citation type="submission" date="2024-02" db="EMBL/GenBank/DDBJ databases">
        <title>Comparative genomics of Cryptococcus and Kwoniella reveals pathogenesis evolution and contrasting modes of karyotype evolution via chromosome fusion or intercentromeric recombination.</title>
        <authorList>
            <person name="Coelho M.A."/>
            <person name="David-Palma M."/>
            <person name="Shea T."/>
            <person name="Bowers K."/>
            <person name="McGinley-Smith S."/>
            <person name="Mohammad A.W."/>
            <person name="Gnirke A."/>
            <person name="Yurkov A.M."/>
            <person name="Nowrousian M."/>
            <person name="Sun S."/>
            <person name="Cuomo C.A."/>
            <person name="Heitman J."/>
        </authorList>
    </citation>
    <scope>NUCLEOTIDE SEQUENCE</scope>
    <source>
        <strain evidence="3">CBS 10737</strain>
    </source>
</reference>
<dbReference type="KEGG" id="kpin:30174745"/>
<gene>
    <name evidence="2" type="ORF">I206_06376</name>
    <name evidence="3" type="ORF">I206_101654</name>
</gene>
<feature type="compositionally biased region" description="Basic and acidic residues" evidence="1">
    <location>
        <begin position="144"/>
        <end position="153"/>
    </location>
</feature>
<dbReference type="GeneID" id="30174745"/>